<reference evidence="2" key="2">
    <citation type="submission" date="2025-08" db="UniProtKB">
        <authorList>
            <consortium name="RefSeq"/>
        </authorList>
    </citation>
    <scope>IDENTIFICATION</scope>
    <source>
        <tissue evidence="2">Young leaves</tissue>
    </source>
</reference>
<dbReference type="RefSeq" id="XP_027368565.1">
    <property type="nucleotide sequence ID" value="XM_027512764.1"/>
</dbReference>
<dbReference type="PANTHER" id="PTHR13343">
    <property type="entry name" value="CREG1 PROTEIN"/>
    <property type="match status" value="1"/>
</dbReference>
<dbReference type="OrthoDB" id="1873930at2759"/>
<reference evidence="1" key="1">
    <citation type="journal article" date="2019" name="Toxins">
        <title>Detection of Abrin-Like and Prepropulchellin-Like Toxin Genes and Transcripts Using Whole Genome Sequencing and Full-Length Transcript Sequencing of Abrus precatorius.</title>
        <authorList>
            <person name="Hovde B.T."/>
            <person name="Daligault H.E."/>
            <person name="Hanschen E.R."/>
            <person name="Kunde Y.A."/>
            <person name="Johnson M.B."/>
            <person name="Starkenburg S.R."/>
            <person name="Johnson S.L."/>
        </authorList>
    </citation>
    <scope>NUCLEOTIDE SEQUENCE [LARGE SCALE GENOMIC DNA]</scope>
</reference>
<protein>
    <submittedName>
        <fullName evidence="2">Uncharacterized protein At3g49140</fullName>
    </submittedName>
</protein>
<dbReference type="InterPro" id="IPR037119">
    <property type="entry name" value="Haem_oxidase_HugZ-like_sf"/>
</dbReference>
<dbReference type="Proteomes" id="UP000694853">
    <property type="component" value="Unplaced"/>
</dbReference>
<keyword evidence="1" id="KW-1185">Reference proteome</keyword>
<dbReference type="Gene3D" id="3.20.180.10">
    <property type="entry name" value="PNP-oxidase-like"/>
    <property type="match status" value="1"/>
</dbReference>
<evidence type="ECO:0000313" key="2">
    <source>
        <dbReference type="RefSeq" id="XP_027368565.1"/>
    </source>
</evidence>
<sequence>MEPSELKFPPPNFSNLATDYAQGICHSTTYGITSNSIKSSVDGRRVHDLASSRCKSSCFGSPNFLCLSTGHDLCLSKVYVAADYSDSIPDSSNYMNEQGYHPLEELKISNDVQPARLSHAETARTTVEGNKNALLVFPGNVHCEPHEQISWAEFQYLIDDYGDIYFEIFDDANLLEDREANNPVNALIGMDIPIYDNRRTISEYDIFNNGNNDEFPFDDDDIEVPEIEEVNIPVNWGLSDTTSSVHPIYFSKCLTKAANMECVKRMNHPSNGVCILGYLRPAYADEESYLRMLYHTEDGDGYRSDWKDFYSNSINDERDTSLTLYRLEILKIKLHSMYGYQSDVSLLEFQDAEPDILVHSTSAILERFNRNCNDAFKALCKKKGLDVAGAYLIGVDCLGMDVRILSGAEVKTHRFPFKVQANSVNAAEKQILQLLFPRSQRKKYMKSWQRA</sequence>
<dbReference type="PANTHER" id="PTHR13343:SF18">
    <property type="entry name" value="PENTATRICOPEPTIDE REPEAT (PPR) SUPERFAMILY PROTEIN"/>
    <property type="match status" value="1"/>
</dbReference>
<dbReference type="GeneID" id="113874543"/>
<organism evidence="1 2">
    <name type="scientific">Abrus precatorius</name>
    <name type="common">Indian licorice</name>
    <name type="synonym">Glycine abrus</name>
    <dbReference type="NCBI Taxonomy" id="3816"/>
    <lineage>
        <taxon>Eukaryota</taxon>
        <taxon>Viridiplantae</taxon>
        <taxon>Streptophyta</taxon>
        <taxon>Embryophyta</taxon>
        <taxon>Tracheophyta</taxon>
        <taxon>Spermatophyta</taxon>
        <taxon>Magnoliopsida</taxon>
        <taxon>eudicotyledons</taxon>
        <taxon>Gunneridae</taxon>
        <taxon>Pentapetalae</taxon>
        <taxon>rosids</taxon>
        <taxon>fabids</taxon>
        <taxon>Fabales</taxon>
        <taxon>Fabaceae</taxon>
        <taxon>Papilionoideae</taxon>
        <taxon>50 kb inversion clade</taxon>
        <taxon>NPAAA clade</taxon>
        <taxon>indigoferoid/millettioid clade</taxon>
        <taxon>Abreae</taxon>
        <taxon>Abrus</taxon>
    </lineage>
</organism>
<dbReference type="SUPFAM" id="SSF50475">
    <property type="entry name" value="FMN-binding split barrel"/>
    <property type="match status" value="1"/>
</dbReference>
<proteinExistence type="predicted"/>
<name>A0A8B8MJ04_ABRPR</name>
<accession>A0A8B8MJ04</accession>
<dbReference type="KEGG" id="aprc:113874543"/>
<gene>
    <name evidence="2" type="primary">LOC113874543</name>
</gene>
<dbReference type="AlphaFoldDB" id="A0A8B8MJ04"/>
<evidence type="ECO:0000313" key="1">
    <source>
        <dbReference type="Proteomes" id="UP000694853"/>
    </source>
</evidence>